<dbReference type="InterPro" id="IPR006156">
    <property type="entry name" value="Dihydroneopterin_aldolase"/>
</dbReference>
<keyword evidence="5" id="KW-0289">Folate biosynthesis</keyword>
<evidence type="ECO:0000256" key="1">
    <source>
        <dbReference type="ARBA" id="ARBA00001353"/>
    </source>
</evidence>
<dbReference type="CDD" id="cd00534">
    <property type="entry name" value="DHNA_DHNTPE"/>
    <property type="match status" value="1"/>
</dbReference>
<dbReference type="GO" id="GO:0046656">
    <property type="term" value="P:folic acid biosynthetic process"/>
    <property type="evidence" value="ECO:0007669"/>
    <property type="project" value="UniProtKB-KW"/>
</dbReference>
<gene>
    <name evidence="10" type="primary">folB_8</name>
    <name evidence="11" type="synonym">folB_4</name>
    <name evidence="11" type="ORF">GALL_165570</name>
    <name evidence="10" type="ORF">GALL_194420</name>
</gene>
<dbReference type="EMBL" id="MLJW01000084">
    <property type="protein sequence ID" value="OIR01466.1"/>
    <property type="molecule type" value="Genomic_DNA"/>
</dbReference>
<accession>A0A1J5S9P0</accession>
<evidence type="ECO:0000256" key="2">
    <source>
        <dbReference type="ARBA" id="ARBA00005013"/>
    </source>
</evidence>
<evidence type="ECO:0000256" key="5">
    <source>
        <dbReference type="ARBA" id="ARBA00022909"/>
    </source>
</evidence>
<keyword evidence="6" id="KW-0413">Isomerase</keyword>
<sequence>MDIIFLRELKVVTLIGIYEREKRVPQTLQLDLEIALPNSRACQSDDIRDALNYAQVAQHIQTVLSNGHFSLLETLAEHIAQIILKDFNAPWVKVSVAKLQAIRDCKMVGISIERGQVR</sequence>
<dbReference type="Pfam" id="PF02152">
    <property type="entry name" value="FolB"/>
    <property type="match status" value="1"/>
</dbReference>
<reference evidence="10" key="1">
    <citation type="submission" date="2016-10" db="EMBL/GenBank/DDBJ databases">
        <title>Sequence of Gallionella enrichment culture.</title>
        <authorList>
            <person name="Poehlein A."/>
            <person name="Muehling M."/>
            <person name="Daniel R."/>
        </authorList>
    </citation>
    <scope>NUCLEOTIDE SEQUENCE</scope>
</reference>
<comment type="pathway">
    <text evidence="2">Cofactor biosynthesis; tetrahydrofolate biosynthesis; 2-amino-4-hydroxy-6-hydroxymethyl-7,8-dihydropteridine diphosphate from 7,8-dihydroneopterin triphosphate: step 3/4.</text>
</comment>
<dbReference type="SMART" id="SM00905">
    <property type="entry name" value="FolB"/>
    <property type="match status" value="1"/>
</dbReference>
<organism evidence="10">
    <name type="scientific">mine drainage metagenome</name>
    <dbReference type="NCBI Taxonomy" id="410659"/>
    <lineage>
        <taxon>unclassified sequences</taxon>
        <taxon>metagenomes</taxon>
        <taxon>ecological metagenomes</taxon>
    </lineage>
</organism>
<dbReference type="NCBIfam" id="TIGR00525">
    <property type="entry name" value="folB"/>
    <property type="match status" value="1"/>
</dbReference>
<dbReference type="Gene3D" id="3.30.1130.10">
    <property type="match status" value="1"/>
</dbReference>
<evidence type="ECO:0000313" key="10">
    <source>
        <dbReference type="EMBL" id="OIQ98467.1"/>
    </source>
</evidence>
<dbReference type="FunFam" id="3.30.1130.10:FF:000002">
    <property type="entry name" value="7,8-dihydroneopterin aldolase"/>
    <property type="match status" value="1"/>
</dbReference>
<comment type="catalytic activity">
    <reaction evidence="1">
        <text>7,8-dihydroneopterin = 6-hydroxymethyl-7,8-dihydropterin + glycolaldehyde</text>
        <dbReference type="Rhea" id="RHEA:10540"/>
        <dbReference type="ChEBI" id="CHEBI:17001"/>
        <dbReference type="ChEBI" id="CHEBI:17071"/>
        <dbReference type="ChEBI" id="CHEBI:44841"/>
        <dbReference type="EC" id="4.1.2.25"/>
    </reaction>
</comment>
<evidence type="ECO:0000256" key="7">
    <source>
        <dbReference type="ARBA" id="ARBA00023239"/>
    </source>
</evidence>
<name>A0A1J5S9P0_9ZZZZ</name>
<comment type="similarity">
    <text evidence="3">Belongs to the DHNA family.</text>
</comment>
<evidence type="ECO:0000256" key="3">
    <source>
        <dbReference type="ARBA" id="ARBA00005708"/>
    </source>
</evidence>
<comment type="caution">
    <text evidence="10">The sequence shown here is derived from an EMBL/GenBank/DDBJ whole genome shotgun (WGS) entry which is preliminary data.</text>
</comment>
<dbReference type="EC" id="4.1.2.25" evidence="4"/>
<evidence type="ECO:0000256" key="4">
    <source>
        <dbReference type="ARBA" id="ARBA00013043"/>
    </source>
</evidence>
<dbReference type="InterPro" id="IPR006157">
    <property type="entry name" value="FolB_dom"/>
</dbReference>
<dbReference type="EMBL" id="MLJW01000118">
    <property type="protein sequence ID" value="OIQ98467.1"/>
    <property type="molecule type" value="Genomic_DNA"/>
</dbReference>
<keyword evidence="7 10" id="KW-0456">Lyase</keyword>
<evidence type="ECO:0000259" key="9">
    <source>
        <dbReference type="SMART" id="SM00905"/>
    </source>
</evidence>
<dbReference type="GO" id="GO:0005737">
    <property type="term" value="C:cytoplasm"/>
    <property type="evidence" value="ECO:0007669"/>
    <property type="project" value="TreeGrafter"/>
</dbReference>
<protein>
    <recommendedName>
        <fullName evidence="4">dihydroneopterin aldolase</fullName>
        <ecNumber evidence="4">4.1.2.25</ecNumber>
    </recommendedName>
    <alternativeName>
        <fullName evidence="8">7,8-dihydroneopterin aldolase</fullName>
    </alternativeName>
</protein>
<proteinExistence type="inferred from homology"/>
<dbReference type="PANTHER" id="PTHR42844:SF1">
    <property type="entry name" value="DIHYDRONEOPTERIN ALDOLASE 1-RELATED"/>
    <property type="match status" value="1"/>
</dbReference>
<dbReference type="GO" id="GO:0004150">
    <property type="term" value="F:dihydroneopterin aldolase activity"/>
    <property type="evidence" value="ECO:0007669"/>
    <property type="project" value="UniProtKB-EC"/>
</dbReference>
<evidence type="ECO:0000256" key="8">
    <source>
        <dbReference type="ARBA" id="ARBA00032903"/>
    </source>
</evidence>
<dbReference type="PANTHER" id="PTHR42844">
    <property type="entry name" value="DIHYDRONEOPTERIN ALDOLASE 1-RELATED"/>
    <property type="match status" value="1"/>
</dbReference>
<dbReference type="SUPFAM" id="SSF55620">
    <property type="entry name" value="Tetrahydrobiopterin biosynthesis enzymes-like"/>
    <property type="match status" value="1"/>
</dbReference>
<dbReference type="AlphaFoldDB" id="A0A1J5S9P0"/>
<feature type="domain" description="Dihydroneopterin aldolase/epimerase" evidence="9">
    <location>
        <begin position="4"/>
        <end position="114"/>
    </location>
</feature>
<dbReference type="GO" id="GO:0016853">
    <property type="term" value="F:isomerase activity"/>
    <property type="evidence" value="ECO:0007669"/>
    <property type="project" value="UniProtKB-KW"/>
</dbReference>
<evidence type="ECO:0000313" key="11">
    <source>
        <dbReference type="EMBL" id="OIR01466.1"/>
    </source>
</evidence>
<dbReference type="NCBIfam" id="TIGR00526">
    <property type="entry name" value="folB_dom"/>
    <property type="match status" value="1"/>
</dbReference>
<dbReference type="InterPro" id="IPR043133">
    <property type="entry name" value="GTP-CH-I_C/QueF"/>
</dbReference>
<evidence type="ECO:0000256" key="6">
    <source>
        <dbReference type="ARBA" id="ARBA00023235"/>
    </source>
</evidence>